<dbReference type="SMART" id="SM00824">
    <property type="entry name" value="PKS_TE"/>
    <property type="match status" value="1"/>
</dbReference>
<dbReference type="InterPro" id="IPR016032">
    <property type="entry name" value="Sig_transdc_resp-reg_C-effctor"/>
</dbReference>
<reference evidence="5" key="1">
    <citation type="journal article" date="2019" name="Int. J. Syst. Evol. Microbiol.">
        <title>The Global Catalogue of Microorganisms (GCM) 10K type strain sequencing project: providing services to taxonomists for standard genome sequencing and annotation.</title>
        <authorList>
            <consortium name="The Broad Institute Genomics Platform"/>
            <consortium name="The Broad Institute Genome Sequencing Center for Infectious Disease"/>
            <person name="Wu L."/>
            <person name="Ma J."/>
        </authorList>
    </citation>
    <scope>NUCLEOTIDE SEQUENCE [LARGE SCALE GENOMIC DNA]</scope>
    <source>
        <strain evidence="5">JCM 9371</strain>
    </source>
</reference>
<dbReference type="InterPro" id="IPR020802">
    <property type="entry name" value="TesA-like"/>
</dbReference>
<dbReference type="InterPro" id="IPR000792">
    <property type="entry name" value="Tscrpt_reg_LuxR_C"/>
</dbReference>
<gene>
    <name evidence="4" type="ORF">ACFQZM_18350</name>
</gene>
<keyword evidence="5" id="KW-1185">Reference proteome</keyword>
<dbReference type="Gene3D" id="3.40.50.1820">
    <property type="entry name" value="alpha/beta hydrolase"/>
    <property type="match status" value="1"/>
</dbReference>
<dbReference type="Proteomes" id="UP001597063">
    <property type="component" value="Unassembled WGS sequence"/>
</dbReference>
<evidence type="ECO:0000256" key="1">
    <source>
        <dbReference type="ARBA" id="ARBA00007169"/>
    </source>
</evidence>
<evidence type="ECO:0000313" key="5">
    <source>
        <dbReference type="Proteomes" id="UP001597063"/>
    </source>
</evidence>
<dbReference type="RefSeq" id="WP_278045389.1">
    <property type="nucleotide sequence ID" value="NZ_JBHTGP010000010.1"/>
</dbReference>
<dbReference type="PANTHER" id="PTHR11487:SF0">
    <property type="entry name" value="S-ACYL FATTY ACID SYNTHASE THIOESTERASE, MEDIUM CHAIN"/>
    <property type="match status" value="1"/>
</dbReference>
<protein>
    <submittedName>
        <fullName evidence="4">Thioesterase domain-containing protein</fullName>
    </submittedName>
</protein>
<keyword evidence="2" id="KW-0378">Hydrolase</keyword>
<comment type="caution">
    <text evidence="4">The sequence shown here is derived from an EMBL/GenBank/DDBJ whole genome shotgun (WGS) entry which is preliminary data.</text>
</comment>
<dbReference type="EMBL" id="JBHTGP010000010">
    <property type="protein sequence ID" value="MFD0686469.1"/>
    <property type="molecule type" value="Genomic_DNA"/>
</dbReference>
<dbReference type="CDD" id="cd06170">
    <property type="entry name" value="LuxR_C_like"/>
    <property type="match status" value="1"/>
</dbReference>
<name>A0ABW2XJ68_9ACTN</name>
<feature type="domain" description="HTH luxR-type" evidence="3">
    <location>
        <begin position="417"/>
        <end position="482"/>
    </location>
</feature>
<comment type="similarity">
    <text evidence="1">Belongs to the thioesterase family.</text>
</comment>
<dbReference type="PRINTS" id="PR00038">
    <property type="entry name" value="HTHLUXR"/>
</dbReference>
<dbReference type="SUPFAM" id="SSF46894">
    <property type="entry name" value="C-terminal effector domain of the bipartite response regulators"/>
    <property type="match status" value="1"/>
</dbReference>
<dbReference type="SMART" id="SM00421">
    <property type="entry name" value="HTH_LUXR"/>
    <property type="match status" value="1"/>
</dbReference>
<dbReference type="Pfam" id="PF00975">
    <property type="entry name" value="Thioesterase"/>
    <property type="match status" value="1"/>
</dbReference>
<dbReference type="PROSITE" id="PS50043">
    <property type="entry name" value="HTH_LUXR_2"/>
    <property type="match status" value="1"/>
</dbReference>
<dbReference type="PANTHER" id="PTHR11487">
    <property type="entry name" value="THIOESTERASE"/>
    <property type="match status" value="1"/>
</dbReference>
<evidence type="ECO:0000259" key="3">
    <source>
        <dbReference type="PROSITE" id="PS50043"/>
    </source>
</evidence>
<dbReference type="Gene3D" id="3.40.50.2300">
    <property type="match status" value="1"/>
</dbReference>
<dbReference type="Pfam" id="PF00196">
    <property type="entry name" value="GerE"/>
    <property type="match status" value="1"/>
</dbReference>
<evidence type="ECO:0000313" key="4">
    <source>
        <dbReference type="EMBL" id="MFD0686469.1"/>
    </source>
</evidence>
<proteinExistence type="inferred from homology"/>
<accession>A0ABW2XJ68</accession>
<organism evidence="4 5">
    <name type="scientific">Actinomadura fibrosa</name>
    <dbReference type="NCBI Taxonomy" id="111802"/>
    <lineage>
        <taxon>Bacteria</taxon>
        <taxon>Bacillati</taxon>
        <taxon>Actinomycetota</taxon>
        <taxon>Actinomycetes</taxon>
        <taxon>Streptosporangiales</taxon>
        <taxon>Thermomonosporaceae</taxon>
        <taxon>Actinomadura</taxon>
    </lineage>
</organism>
<dbReference type="SUPFAM" id="SSF53474">
    <property type="entry name" value="alpha/beta-Hydrolases"/>
    <property type="match status" value="1"/>
</dbReference>
<dbReference type="InterPro" id="IPR001031">
    <property type="entry name" value="Thioesterase"/>
</dbReference>
<evidence type="ECO:0000256" key="2">
    <source>
        <dbReference type="ARBA" id="ARBA00022801"/>
    </source>
</evidence>
<dbReference type="InterPro" id="IPR012223">
    <property type="entry name" value="TEII"/>
</dbReference>
<dbReference type="InterPro" id="IPR029058">
    <property type="entry name" value="AB_hydrolase_fold"/>
</dbReference>
<sequence length="492" mass="53948">MTGEHAAWLHRLNDRPRPAVRLFCFPSVGAGPNMFADLSGRIDGRIEMWGAALPGREARFSEPPPTDLDEVVWTLTQALLPHTERPYALFGYCSGALLAYLVARRLTELGVPAPLRLIVANYPPPHVENRTARDVGALGSEDFWRRIIQLDGVPEQITQMEDLRDVFEPVFRADYRLIAQYEHRDTLPIGLPVTLLSGGLDPLSDQDVTGWARHSDGGVHHEIIPGSRWFVLDAVDELSRRLDRLLTAAHPGVLTFREVPGPRPPSPGSPRDVVFLHDGSLALSGALNALESARNLYSVTAVRTPADVHHHLAARPGETGVLIVGLPPVVNSEFLSHVRAWTRSALVLAIARTADFAQLTTLTEAGVNGYMDMDMEPEALFAALTLLSRGRFLLSGSTESGLLRRVAEAERPRYPSPPAMLGELTEREGQVLGLVADGWTHKQISTRLGLSKATVDTYVQRIRQKLGLHNKAELTRAAVEYGLSPAVQPATD</sequence>